<evidence type="ECO:0000313" key="3">
    <source>
        <dbReference type="RefSeq" id="XP_014473813.1"/>
    </source>
</evidence>
<reference evidence="3" key="1">
    <citation type="submission" date="2025-08" db="UniProtKB">
        <authorList>
            <consortium name="RefSeq"/>
        </authorList>
    </citation>
    <scope>IDENTIFICATION</scope>
</reference>
<dbReference type="AlphaFoldDB" id="A0A6P3X683"/>
<dbReference type="GeneID" id="106743967"/>
<organism evidence="2 3">
    <name type="scientific">Dinoponera quadriceps</name>
    <name type="common">South American ant</name>
    <dbReference type="NCBI Taxonomy" id="609295"/>
    <lineage>
        <taxon>Eukaryota</taxon>
        <taxon>Metazoa</taxon>
        <taxon>Ecdysozoa</taxon>
        <taxon>Arthropoda</taxon>
        <taxon>Hexapoda</taxon>
        <taxon>Insecta</taxon>
        <taxon>Pterygota</taxon>
        <taxon>Neoptera</taxon>
        <taxon>Endopterygota</taxon>
        <taxon>Hymenoptera</taxon>
        <taxon>Apocrita</taxon>
        <taxon>Aculeata</taxon>
        <taxon>Formicoidea</taxon>
        <taxon>Formicidae</taxon>
        <taxon>Ponerinae</taxon>
        <taxon>Ponerini</taxon>
        <taxon>Dinoponera</taxon>
    </lineage>
</organism>
<evidence type="ECO:0000256" key="1">
    <source>
        <dbReference type="SAM" id="MobiDB-lite"/>
    </source>
</evidence>
<accession>A0A6P3X683</accession>
<dbReference type="RefSeq" id="XP_014473813.1">
    <property type="nucleotide sequence ID" value="XM_014618327.1"/>
</dbReference>
<name>A0A6P3X683_DINQU</name>
<keyword evidence="2" id="KW-1185">Reference proteome</keyword>
<protein>
    <submittedName>
        <fullName evidence="3">Uncharacterized protein LOC106743967</fullName>
    </submittedName>
</protein>
<gene>
    <name evidence="3" type="primary">LOC106743967</name>
</gene>
<dbReference type="OrthoDB" id="686784at2759"/>
<evidence type="ECO:0000313" key="2">
    <source>
        <dbReference type="Proteomes" id="UP000515204"/>
    </source>
</evidence>
<feature type="region of interest" description="Disordered" evidence="1">
    <location>
        <begin position="217"/>
        <end position="237"/>
    </location>
</feature>
<dbReference type="Proteomes" id="UP000515204">
    <property type="component" value="Unplaced"/>
</dbReference>
<proteinExistence type="predicted"/>
<dbReference type="KEGG" id="dqu:106743967"/>
<sequence>MNHYVSTYRQDYTCPQMSRVRQLPSPQITDHEIAKSTACICTDSQKALEKLLHVYGESSGWSCTGLMERPLKFNLTIDKDKPDKPKSKPVNYLRTLCNIITFSLCGFKLPIRSCEEPSTVFYKLLKPAVKRPDPCEELNDEILARVTADRFKTTYQIDYSDPAAARMAQRDKPSRIAERDCEQMQCCLPIRVIIQPDSRPHCYSHLSRDDKTLKAKKCDSPRKDVPKCGKKKSEDDDRGRLLPWKSEYQDSIGKIGHGIIKVKLHHAKSNVVPVRITSN</sequence>